<dbReference type="Gene3D" id="1.10.10.10">
    <property type="entry name" value="Winged helix-like DNA-binding domain superfamily/Winged helix DNA-binding domain"/>
    <property type="match status" value="1"/>
</dbReference>
<dbReference type="InterPro" id="IPR036390">
    <property type="entry name" value="WH_DNA-bd_sf"/>
</dbReference>
<sequence>MSFRGNLADSGPAPLAASDCAVAERIDAVCQLVVHGKLAARQLATWLSGVEINEPEFRLMWLLAGAARFATDGGISIDQSGLAARLAVSAAQVSGAVERLRSVGLLERASDTSDRRRQLWRVTVAGEQVLRGIVERAAAAEPRGAAA</sequence>
<keyword evidence="3" id="KW-1185">Reference proteome</keyword>
<proteinExistence type="predicted"/>
<evidence type="ECO:0000313" key="2">
    <source>
        <dbReference type="EMBL" id="QDT75160.1"/>
    </source>
</evidence>
<dbReference type="Pfam" id="PF12802">
    <property type="entry name" value="MarR_2"/>
    <property type="match status" value="1"/>
</dbReference>
<accession>A0A517U3G3</accession>
<gene>
    <name evidence="2" type="ORF">I41_43690</name>
</gene>
<name>A0A517U3G3_9BACT</name>
<dbReference type="AlphaFoldDB" id="A0A517U3G3"/>
<evidence type="ECO:0000259" key="1">
    <source>
        <dbReference type="Pfam" id="PF12802"/>
    </source>
</evidence>
<dbReference type="RefSeq" id="WP_145434852.1">
    <property type="nucleotide sequence ID" value="NZ_CP036339.1"/>
</dbReference>
<reference evidence="2 3" key="1">
    <citation type="submission" date="2019-02" db="EMBL/GenBank/DDBJ databases">
        <title>Deep-cultivation of Planctomycetes and their phenomic and genomic characterization uncovers novel biology.</title>
        <authorList>
            <person name="Wiegand S."/>
            <person name="Jogler M."/>
            <person name="Boedeker C."/>
            <person name="Pinto D."/>
            <person name="Vollmers J."/>
            <person name="Rivas-Marin E."/>
            <person name="Kohn T."/>
            <person name="Peeters S.H."/>
            <person name="Heuer A."/>
            <person name="Rast P."/>
            <person name="Oberbeckmann S."/>
            <person name="Bunk B."/>
            <person name="Jeske O."/>
            <person name="Meyerdierks A."/>
            <person name="Storesund J.E."/>
            <person name="Kallscheuer N."/>
            <person name="Luecker S."/>
            <person name="Lage O.M."/>
            <person name="Pohl T."/>
            <person name="Merkel B.J."/>
            <person name="Hornburger P."/>
            <person name="Mueller R.-W."/>
            <person name="Bruemmer F."/>
            <person name="Labrenz M."/>
            <person name="Spormann A.M."/>
            <person name="Op den Camp H."/>
            <person name="Overmann J."/>
            <person name="Amann R."/>
            <person name="Jetten M.S.M."/>
            <person name="Mascher T."/>
            <person name="Medema M.H."/>
            <person name="Devos D.P."/>
            <person name="Kaster A.-K."/>
            <person name="Ovreas L."/>
            <person name="Rohde M."/>
            <person name="Galperin M.Y."/>
            <person name="Jogler C."/>
        </authorList>
    </citation>
    <scope>NUCLEOTIDE SEQUENCE [LARGE SCALE GENOMIC DNA]</scope>
    <source>
        <strain evidence="2 3">I41</strain>
    </source>
</reference>
<dbReference type="Proteomes" id="UP000317909">
    <property type="component" value="Chromosome"/>
</dbReference>
<evidence type="ECO:0000313" key="3">
    <source>
        <dbReference type="Proteomes" id="UP000317909"/>
    </source>
</evidence>
<dbReference type="EMBL" id="CP036339">
    <property type="protein sequence ID" value="QDT75160.1"/>
    <property type="molecule type" value="Genomic_DNA"/>
</dbReference>
<dbReference type="InterPro" id="IPR036388">
    <property type="entry name" value="WH-like_DNA-bd_sf"/>
</dbReference>
<protein>
    <submittedName>
        <fullName evidence="2">MarR family protein</fullName>
    </submittedName>
</protein>
<dbReference type="KEGG" id="llh:I41_43690"/>
<dbReference type="OrthoDB" id="272330at2"/>
<feature type="domain" description="HTH marR-type" evidence="1">
    <location>
        <begin position="73"/>
        <end position="117"/>
    </location>
</feature>
<dbReference type="InterPro" id="IPR000835">
    <property type="entry name" value="HTH_MarR-typ"/>
</dbReference>
<organism evidence="2 3">
    <name type="scientific">Lacipirellula limnantheis</name>
    <dbReference type="NCBI Taxonomy" id="2528024"/>
    <lineage>
        <taxon>Bacteria</taxon>
        <taxon>Pseudomonadati</taxon>
        <taxon>Planctomycetota</taxon>
        <taxon>Planctomycetia</taxon>
        <taxon>Pirellulales</taxon>
        <taxon>Lacipirellulaceae</taxon>
        <taxon>Lacipirellula</taxon>
    </lineage>
</organism>
<dbReference type="SUPFAM" id="SSF46785">
    <property type="entry name" value="Winged helix' DNA-binding domain"/>
    <property type="match status" value="1"/>
</dbReference>
<dbReference type="GO" id="GO:0003700">
    <property type="term" value="F:DNA-binding transcription factor activity"/>
    <property type="evidence" value="ECO:0007669"/>
    <property type="project" value="InterPro"/>
</dbReference>